<feature type="signal peptide" evidence="2">
    <location>
        <begin position="1"/>
        <end position="23"/>
    </location>
</feature>
<evidence type="ECO:0000256" key="1">
    <source>
        <dbReference type="SAM" id="MobiDB-lite"/>
    </source>
</evidence>
<sequence length="132" mass="14627">MKSKLLAQLMIAALLGASIPAFAQPHDNQHHSDWSAHGPKQHDMRPPPVYGHGPVPQEAYRGRPGGPMPHADWRQGDRLPSEYRNHNYVVDDWRGHGLRPPPHGYHWVGVNGDYVLAAIATGIIADVLFSSH</sequence>
<dbReference type="Proteomes" id="UP000592820">
    <property type="component" value="Unassembled WGS sequence"/>
</dbReference>
<evidence type="ECO:0000313" key="4">
    <source>
        <dbReference type="Proteomes" id="UP000592820"/>
    </source>
</evidence>
<dbReference type="Gene3D" id="3.10.450.160">
    <property type="entry name" value="inner membrane protein cigr"/>
    <property type="match status" value="1"/>
</dbReference>
<dbReference type="InterPro" id="IPR024572">
    <property type="entry name" value="RcnB"/>
</dbReference>
<reference evidence="3 4" key="1">
    <citation type="submission" date="2020-08" db="EMBL/GenBank/DDBJ databases">
        <title>Genomic Encyclopedia of Type Strains, Phase IV (KMG-V): Genome sequencing to study the core and pangenomes of soil and plant-associated prokaryotes.</title>
        <authorList>
            <person name="Whitman W."/>
        </authorList>
    </citation>
    <scope>NUCLEOTIDE SEQUENCE [LARGE SCALE GENOMIC DNA]</scope>
    <source>
        <strain evidence="3 4">JPY162</strain>
    </source>
</reference>
<feature type="region of interest" description="Disordered" evidence="1">
    <location>
        <begin position="24"/>
        <end position="77"/>
    </location>
</feature>
<dbReference type="AlphaFoldDB" id="A0A7W8LCV0"/>
<accession>A0A7W8LCV0</accession>
<evidence type="ECO:0000313" key="3">
    <source>
        <dbReference type="EMBL" id="MBB5404692.1"/>
    </source>
</evidence>
<evidence type="ECO:0000256" key="2">
    <source>
        <dbReference type="SAM" id="SignalP"/>
    </source>
</evidence>
<feature type="compositionally biased region" description="Basic and acidic residues" evidence="1">
    <location>
        <begin position="27"/>
        <end position="45"/>
    </location>
</feature>
<protein>
    <submittedName>
        <fullName evidence="3">Ni/Co efflux regulator RcnB</fullName>
    </submittedName>
</protein>
<comment type="caution">
    <text evidence="3">The sequence shown here is derived from an EMBL/GenBank/DDBJ whole genome shotgun (WGS) entry which is preliminary data.</text>
</comment>
<gene>
    <name evidence="3" type="ORF">HDG41_006788</name>
</gene>
<keyword evidence="2" id="KW-0732">Signal</keyword>
<feature type="chain" id="PRO_5031497679" evidence="2">
    <location>
        <begin position="24"/>
        <end position="132"/>
    </location>
</feature>
<organism evidence="3 4">
    <name type="scientific">Paraburkholderia youngii</name>
    <dbReference type="NCBI Taxonomy" id="2782701"/>
    <lineage>
        <taxon>Bacteria</taxon>
        <taxon>Pseudomonadati</taxon>
        <taxon>Pseudomonadota</taxon>
        <taxon>Betaproteobacteria</taxon>
        <taxon>Burkholderiales</taxon>
        <taxon>Burkholderiaceae</taxon>
        <taxon>Paraburkholderia</taxon>
    </lineage>
</organism>
<proteinExistence type="predicted"/>
<name>A0A7W8LCV0_9BURK</name>
<dbReference type="Pfam" id="PF11776">
    <property type="entry name" value="RcnB"/>
    <property type="match status" value="1"/>
</dbReference>
<dbReference type="RefSeq" id="WP_184228425.1">
    <property type="nucleotide sequence ID" value="NZ_JACHDE010000022.1"/>
</dbReference>
<dbReference type="EMBL" id="JACHDE010000022">
    <property type="protein sequence ID" value="MBB5404692.1"/>
    <property type="molecule type" value="Genomic_DNA"/>
</dbReference>